<evidence type="ECO:0000256" key="4">
    <source>
        <dbReference type="ARBA" id="ARBA00022679"/>
    </source>
</evidence>
<protein>
    <recommendedName>
        <fullName evidence="6">Ribosomal RNA small subunit methyltransferase G</fullName>
        <ecNumber evidence="6">2.1.1.170</ecNumber>
    </recommendedName>
    <alternativeName>
        <fullName evidence="6">16S rRNA 7-methylguanosine methyltransferase</fullName>
        <shortName evidence="6">16S rRNA m7G methyltransferase</shortName>
    </alternativeName>
</protein>
<dbReference type="InterPro" id="IPR029063">
    <property type="entry name" value="SAM-dependent_MTases_sf"/>
</dbReference>
<evidence type="ECO:0000256" key="6">
    <source>
        <dbReference type="HAMAP-Rule" id="MF_00074"/>
    </source>
</evidence>
<keyword evidence="3 6" id="KW-0489">Methyltransferase</keyword>
<evidence type="ECO:0000256" key="1">
    <source>
        <dbReference type="ARBA" id="ARBA00022490"/>
    </source>
</evidence>
<dbReference type="RefSeq" id="WP_344843436.1">
    <property type="nucleotide sequence ID" value="NZ_BAABDF010000003.1"/>
</dbReference>
<feature type="binding site" evidence="6">
    <location>
        <position position="70"/>
    </location>
    <ligand>
        <name>S-adenosyl-L-methionine</name>
        <dbReference type="ChEBI" id="CHEBI:59789"/>
    </ligand>
</feature>
<dbReference type="EC" id="2.1.1.170" evidence="6"/>
<evidence type="ECO:0000313" key="7">
    <source>
        <dbReference type="EMBL" id="GAA3858495.1"/>
    </source>
</evidence>
<dbReference type="Pfam" id="PF02527">
    <property type="entry name" value="GidB"/>
    <property type="match status" value="1"/>
</dbReference>
<gene>
    <name evidence="6 7" type="primary">rsmG</name>
    <name evidence="7" type="ORF">GCM10022404_06620</name>
</gene>
<keyword evidence="8" id="KW-1185">Reference proteome</keyword>
<dbReference type="Proteomes" id="UP001399917">
    <property type="component" value="Unassembled WGS sequence"/>
</dbReference>
<dbReference type="Gene3D" id="3.40.50.150">
    <property type="entry name" value="Vaccinia Virus protein VP39"/>
    <property type="match status" value="1"/>
</dbReference>
<keyword evidence="2 6" id="KW-0698">rRNA processing</keyword>
<feature type="binding site" evidence="6">
    <location>
        <position position="75"/>
    </location>
    <ligand>
        <name>S-adenosyl-L-methionine</name>
        <dbReference type="ChEBI" id="CHEBI:59789"/>
    </ligand>
</feature>
<keyword evidence="4 6" id="KW-0808">Transferase</keyword>
<comment type="catalytic activity">
    <reaction evidence="6">
        <text>guanosine(527) in 16S rRNA + S-adenosyl-L-methionine = N(7)-methylguanosine(527) in 16S rRNA + S-adenosyl-L-homocysteine</text>
        <dbReference type="Rhea" id="RHEA:42732"/>
        <dbReference type="Rhea" id="RHEA-COMP:10209"/>
        <dbReference type="Rhea" id="RHEA-COMP:10210"/>
        <dbReference type="ChEBI" id="CHEBI:57856"/>
        <dbReference type="ChEBI" id="CHEBI:59789"/>
        <dbReference type="ChEBI" id="CHEBI:74269"/>
        <dbReference type="ChEBI" id="CHEBI:74480"/>
        <dbReference type="EC" id="2.1.1.170"/>
    </reaction>
</comment>
<comment type="function">
    <text evidence="6">Specifically methylates the N7 position of guanine in position 527 of 16S rRNA.</text>
</comment>
<dbReference type="HAMAP" id="MF_00074">
    <property type="entry name" value="16SrRNA_methyltr_G"/>
    <property type="match status" value="1"/>
</dbReference>
<dbReference type="PIRSF" id="PIRSF003078">
    <property type="entry name" value="GidB"/>
    <property type="match status" value="1"/>
</dbReference>
<organism evidence="7 8">
    <name type="scientific">Celeribacter arenosi</name>
    <dbReference type="NCBI Taxonomy" id="792649"/>
    <lineage>
        <taxon>Bacteria</taxon>
        <taxon>Pseudomonadati</taxon>
        <taxon>Pseudomonadota</taxon>
        <taxon>Alphaproteobacteria</taxon>
        <taxon>Rhodobacterales</taxon>
        <taxon>Roseobacteraceae</taxon>
        <taxon>Celeribacter</taxon>
    </lineage>
</organism>
<dbReference type="SUPFAM" id="SSF53335">
    <property type="entry name" value="S-adenosyl-L-methionine-dependent methyltransferases"/>
    <property type="match status" value="1"/>
</dbReference>
<reference evidence="8" key="1">
    <citation type="journal article" date="2019" name="Int. J. Syst. Evol. Microbiol.">
        <title>The Global Catalogue of Microorganisms (GCM) 10K type strain sequencing project: providing services to taxonomists for standard genome sequencing and annotation.</title>
        <authorList>
            <consortium name="The Broad Institute Genomics Platform"/>
            <consortium name="The Broad Institute Genome Sequencing Center for Infectious Disease"/>
            <person name="Wu L."/>
            <person name="Ma J."/>
        </authorList>
    </citation>
    <scope>NUCLEOTIDE SEQUENCE [LARGE SCALE GENOMIC DNA]</scope>
    <source>
        <strain evidence="8">JCM 17190</strain>
    </source>
</reference>
<evidence type="ECO:0000313" key="8">
    <source>
        <dbReference type="Proteomes" id="UP001399917"/>
    </source>
</evidence>
<evidence type="ECO:0000256" key="3">
    <source>
        <dbReference type="ARBA" id="ARBA00022603"/>
    </source>
</evidence>
<dbReference type="NCBIfam" id="TIGR00138">
    <property type="entry name" value="rsmG_gidB"/>
    <property type="match status" value="1"/>
</dbReference>
<accession>A0ABP7JYZ7</accession>
<comment type="caution">
    <text evidence="6">Lacks conserved residue(s) required for the propagation of feature annotation.</text>
</comment>
<dbReference type="EMBL" id="BAABDF010000003">
    <property type="protein sequence ID" value="GAA3858495.1"/>
    <property type="molecule type" value="Genomic_DNA"/>
</dbReference>
<dbReference type="PANTHER" id="PTHR31760">
    <property type="entry name" value="S-ADENOSYL-L-METHIONINE-DEPENDENT METHYLTRANSFERASES SUPERFAMILY PROTEIN"/>
    <property type="match status" value="1"/>
</dbReference>
<keyword evidence="1 6" id="KW-0963">Cytoplasm</keyword>
<comment type="similarity">
    <text evidence="6">Belongs to the methyltransferase superfamily. RNA methyltransferase RsmG family.</text>
</comment>
<feature type="binding site" evidence="6">
    <location>
        <position position="138"/>
    </location>
    <ligand>
        <name>S-adenosyl-L-methionine</name>
        <dbReference type="ChEBI" id="CHEBI:59789"/>
    </ligand>
</feature>
<keyword evidence="5 6" id="KW-0949">S-adenosyl-L-methionine</keyword>
<comment type="caution">
    <text evidence="7">The sequence shown here is derived from an EMBL/GenBank/DDBJ whole genome shotgun (WGS) entry which is preliminary data.</text>
</comment>
<evidence type="ECO:0000256" key="2">
    <source>
        <dbReference type="ARBA" id="ARBA00022552"/>
    </source>
</evidence>
<evidence type="ECO:0000256" key="5">
    <source>
        <dbReference type="ARBA" id="ARBA00022691"/>
    </source>
</evidence>
<dbReference type="InterPro" id="IPR003682">
    <property type="entry name" value="rRNA_ssu_MeTfrase_G"/>
</dbReference>
<name>A0ABP7JYZ7_9RHOB</name>
<dbReference type="PANTHER" id="PTHR31760:SF0">
    <property type="entry name" value="S-ADENOSYL-L-METHIONINE-DEPENDENT METHYLTRANSFERASES SUPERFAMILY PROTEIN"/>
    <property type="match status" value="1"/>
</dbReference>
<proteinExistence type="inferred from homology"/>
<comment type="subcellular location">
    <subcellularLocation>
        <location evidence="6">Cytoplasm</location>
    </subcellularLocation>
</comment>
<sequence>MGDDRWLTEHVSRETIEKLETYQALLEKWSPKINLVAKSTISDAWTRHIVDSAQVFFLRPDGAKRWADIGSGAGFPGLVCAVLAAEIAPEIEFHLIESDQRKCAFLRTVVRDLGLSAKVYAQRIDSMENLNADVVSARALAPLGPLLELVACHLAPSGSALLMKGARFEDEMAEAQSKWRFKHEAIPSKTDDNAVVLRIGDLKRD</sequence>